<sequence>MGETQPAKSAPDEGTTKADLVRAALAHFGEHGFEATSVRAVVRDAGHNISSIKYHFGSKEGLYDACVVAVAQRMNVEGPGEMLDLLADDPALLTPEKARSAIRVIVGAVLRDAQKQSSRSEGRFMRREILMNGRGADLFLKEVLGGHIDLMSALVACAEDLPADSPIARLRALAIIGQTTFFLTAEAITRKAMGWDTLKNHVPELIDAIYPMDRNLKALL</sequence>
<keyword evidence="1 2" id="KW-0238">DNA-binding</keyword>
<protein>
    <recommendedName>
        <fullName evidence="3">HTH tetR-type domain-containing protein</fullName>
    </recommendedName>
</protein>
<dbReference type="PROSITE" id="PS50977">
    <property type="entry name" value="HTH_TETR_2"/>
    <property type="match status" value="1"/>
</dbReference>
<dbReference type="Pfam" id="PF09209">
    <property type="entry name" value="CecR_C"/>
    <property type="match status" value="1"/>
</dbReference>
<name>A0A1P8MZP8_9RHOB</name>
<dbReference type="InterPro" id="IPR001647">
    <property type="entry name" value="HTH_TetR"/>
</dbReference>
<dbReference type="EMBL" id="CP019312">
    <property type="protein sequence ID" value="APX13462.1"/>
    <property type="molecule type" value="Genomic_DNA"/>
</dbReference>
<dbReference type="InterPro" id="IPR009057">
    <property type="entry name" value="Homeodomain-like_sf"/>
</dbReference>
<evidence type="ECO:0000259" key="3">
    <source>
        <dbReference type="PROSITE" id="PS50977"/>
    </source>
</evidence>
<dbReference type="PANTHER" id="PTHR30055:SF146">
    <property type="entry name" value="HTH-TYPE TRANSCRIPTIONAL DUAL REGULATOR CECR"/>
    <property type="match status" value="1"/>
</dbReference>
<dbReference type="KEGG" id="tom:BWR18_18595"/>
<evidence type="ECO:0000313" key="5">
    <source>
        <dbReference type="Proteomes" id="UP000186336"/>
    </source>
</evidence>
<evidence type="ECO:0000256" key="1">
    <source>
        <dbReference type="ARBA" id="ARBA00023125"/>
    </source>
</evidence>
<dbReference type="SUPFAM" id="SSF48498">
    <property type="entry name" value="Tetracyclin repressor-like, C-terminal domain"/>
    <property type="match status" value="1"/>
</dbReference>
<feature type="domain" description="HTH tetR-type" evidence="3">
    <location>
        <begin position="14"/>
        <end position="74"/>
    </location>
</feature>
<reference evidence="4 5" key="1">
    <citation type="submission" date="2017-01" db="EMBL/GenBank/DDBJ databases">
        <title>Complete genome of Tateyamaria omphalii DOK1-4 isolated from seawater in Dokdo.</title>
        <authorList>
            <person name="Kim J.H."/>
            <person name="Chi W.-J."/>
        </authorList>
    </citation>
    <scope>NUCLEOTIDE SEQUENCE [LARGE SCALE GENOMIC DNA]</scope>
    <source>
        <strain evidence="4 5">DOK1-4</strain>
    </source>
</reference>
<proteinExistence type="predicted"/>
<accession>A0A1P8MZP8</accession>
<evidence type="ECO:0000256" key="2">
    <source>
        <dbReference type="PROSITE-ProRule" id="PRU00335"/>
    </source>
</evidence>
<gene>
    <name evidence="4" type="ORF">BWR18_18595</name>
</gene>
<dbReference type="Proteomes" id="UP000186336">
    <property type="component" value="Chromosome"/>
</dbReference>
<dbReference type="AlphaFoldDB" id="A0A1P8MZP8"/>
<dbReference type="GO" id="GO:0000976">
    <property type="term" value="F:transcription cis-regulatory region binding"/>
    <property type="evidence" value="ECO:0007669"/>
    <property type="project" value="TreeGrafter"/>
</dbReference>
<dbReference type="GO" id="GO:0003700">
    <property type="term" value="F:DNA-binding transcription factor activity"/>
    <property type="evidence" value="ECO:0007669"/>
    <property type="project" value="TreeGrafter"/>
</dbReference>
<feature type="DNA-binding region" description="H-T-H motif" evidence="2">
    <location>
        <begin position="37"/>
        <end position="56"/>
    </location>
</feature>
<dbReference type="STRING" id="299262.BWR18_18595"/>
<dbReference type="Gene3D" id="1.10.357.10">
    <property type="entry name" value="Tetracycline Repressor, domain 2"/>
    <property type="match status" value="1"/>
</dbReference>
<dbReference type="PANTHER" id="PTHR30055">
    <property type="entry name" value="HTH-TYPE TRANSCRIPTIONAL REGULATOR RUTR"/>
    <property type="match status" value="1"/>
</dbReference>
<dbReference type="InterPro" id="IPR050109">
    <property type="entry name" value="HTH-type_TetR-like_transc_reg"/>
</dbReference>
<organism evidence="4 5">
    <name type="scientific">Tateyamaria omphalii</name>
    <dbReference type="NCBI Taxonomy" id="299262"/>
    <lineage>
        <taxon>Bacteria</taxon>
        <taxon>Pseudomonadati</taxon>
        <taxon>Pseudomonadota</taxon>
        <taxon>Alphaproteobacteria</taxon>
        <taxon>Rhodobacterales</taxon>
        <taxon>Roseobacteraceae</taxon>
        <taxon>Tateyamaria</taxon>
    </lineage>
</organism>
<dbReference type="InterPro" id="IPR036271">
    <property type="entry name" value="Tet_transcr_reg_TetR-rel_C_sf"/>
</dbReference>
<dbReference type="Pfam" id="PF00440">
    <property type="entry name" value="TetR_N"/>
    <property type="match status" value="1"/>
</dbReference>
<dbReference type="SUPFAM" id="SSF46689">
    <property type="entry name" value="Homeodomain-like"/>
    <property type="match status" value="1"/>
</dbReference>
<dbReference type="RefSeq" id="WP_076629895.1">
    <property type="nucleotide sequence ID" value="NZ_CP019312.1"/>
</dbReference>
<dbReference type="OrthoDB" id="2356263at2"/>
<dbReference type="InterPro" id="IPR015292">
    <property type="entry name" value="Tscrpt_reg_YbiH_C"/>
</dbReference>
<evidence type="ECO:0000313" key="4">
    <source>
        <dbReference type="EMBL" id="APX13462.1"/>
    </source>
</evidence>
<keyword evidence="5" id="KW-1185">Reference proteome</keyword>
<dbReference type="Gene3D" id="1.10.10.60">
    <property type="entry name" value="Homeodomain-like"/>
    <property type="match status" value="1"/>
</dbReference>